<comment type="caution">
    <text evidence="2">The sequence shown here is derived from an EMBL/GenBank/DDBJ whole genome shotgun (WGS) entry which is preliminary data.</text>
</comment>
<feature type="domain" description="VOC" evidence="1">
    <location>
        <begin position="6"/>
        <end position="127"/>
    </location>
</feature>
<evidence type="ECO:0000259" key="1">
    <source>
        <dbReference type="PROSITE" id="PS51819"/>
    </source>
</evidence>
<proteinExistence type="predicted"/>
<dbReference type="InterPro" id="IPR037523">
    <property type="entry name" value="VOC_core"/>
</dbReference>
<dbReference type="PANTHER" id="PTHR35908:SF1">
    <property type="entry name" value="CONSERVED PROTEIN"/>
    <property type="match status" value="1"/>
</dbReference>
<dbReference type="Gene3D" id="3.10.180.10">
    <property type="entry name" value="2,3-Dihydroxybiphenyl 1,2-Dioxygenase, domain 1"/>
    <property type="match status" value="1"/>
</dbReference>
<dbReference type="AlphaFoldDB" id="A0A1J4PU37"/>
<dbReference type="Pfam" id="PF18029">
    <property type="entry name" value="Glyoxalase_6"/>
    <property type="match status" value="1"/>
</dbReference>
<dbReference type="SUPFAM" id="SSF54593">
    <property type="entry name" value="Glyoxalase/Bleomycin resistance protein/Dihydroxybiphenyl dioxygenase"/>
    <property type="match status" value="1"/>
</dbReference>
<reference evidence="2" key="1">
    <citation type="submission" date="2016-10" db="EMBL/GenBank/DDBJ databases">
        <title>Genome sequence of Streptomyces malaysiense MUSC 136.</title>
        <authorList>
            <person name="Lee L.-H."/>
            <person name="Ser H.-L."/>
        </authorList>
    </citation>
    <scope>NUCLEOTIDE SEQUENCE [LARGE SCALE GENOMIC DNA]</scope>
    <source>
        <strain evidence="2">MUSC 136</strain>
    </source>
</reference>
<evidence type="ECO:0000313" key="2">
    <source>
        <dbReference type="EMBL" id="OIK23630.1"/>
    </source>
</evidence>
<dbReference type="EMBL" id="LBDA02000095">
    <property type="protein sequence ID" value="OIK23630.1"/>
    <property type="molecule type" value="Genomic_DNA"/>
</dbReference>
<dbReference type="Proteomes" id="UP000034838">
    <property type="component" value="Unassembled WGS sequence"/>
</dbReference>
<organism evidence="2 3">
    <name type="scientific">Streptomyces malaysiense</name>
    <dbReference type="NCBI Taxonomy" id="1428626"/>
    <lineage>
        <taxon>Bacteria</taxon>
        <taxon>Bacillati</taxon>
        <taxon>Actinomycetota</taxon>
        <taxon>Actinomycetes</taxon>
        <taxon>Kitasatosporales</taxon>
        <taxon>Streptomycetaceae</taxon>
        <taxon>Streptomyces</taxon>
    </lineage>
</organism>
<dbReference type="PROSITE" id="PS51819">
    <property type="entry name" value="VOC"/>
    <property type="match status" value="1"/>
</dbReference>
<evidence type="ECO:0000313" key="3">
    <source>
        <dbReference type="Proteomes" id="UP000034838"/>
    </source>
</evidence>
<gene>
    <name evidence="2" type="ORF">VT52_031725</name>
</gene>
<accession>A0A1J4PU37</accession>
<dbReference type="RefSeq" id="WP_046419757.1">
    <property type="nucleotide sequence ID" value="NZ_LBDA02000095.1"/>
</dbReference>
<sequence length="130" mass="14327">MASVAHFRTVVLDCPDPHALAAFYAALGGGTPVTESDTWVVLQVPGGPRLAFQRAEGHTPPEWPHADHNGQQFHLDFDAGSTWAEMDTAHERVLALGARPLDLEDREKKDFVVYADPAGHPFCLCRIEQR</sequence>
<dbReference type="InterPro" id="IPR029068">
    <property type="entry name" value="Glyas_Bleomycin-R_OHBP_Dase"/>
</dbReference>
<dbReference type="CDD" id="cd06587">
    <property type="entry name" value="VOC"/>
    <property type="match status" value="1"/>
</dbReference>
<dbReference type="PANTHER" id="PTHR35908">
    <property type="entry name" value="HYPOTHETICAL FUSION PROTEIN"/>
    <property type="match status" value="1"/>
</dbReference>
<dbReference type="InterPro" id="IPR041581">
    <property type="entry name" value="Glyoxalase_6"/>
</dbReference>
<name>A0A1J4PU37_9ACTN</name>
<keyword evidence="3" id="KW-1185">Reference proteome</keyword>
<protein>
    <submittedName>
        <fullName evidence="2">Glyoxalase</fullName>
    </submittedName>
</protein>
<dbReference type="OrthoDB" id="1645442at2"/>